<name>A0A9J7MSK1_BRAFL</name>
<accession>A0A9J7MSK1</accession>
<gene>
    <name evidence="3" type="primary">LOC118417776</name>
</gene>
<proteinExistence type="predicted"/>
<reference evidence="3" key="2">
    <citation type="submission" date="2025-08" db="UniProtKB">
        <authorList>
            <consortium name="RefSeq"/>
        </authorList>
    </citation>
    <scope>IDENTIFICATION</scope>
    <source>
        <strain evidence="3">S238N-H82</strain>
        <tissue evidence="3">Testes</tissue>
    </source>
</reference>
<sequence>MKVKMDFSQQQALLKERQRQYQESLGAEMEHSNLYGFRVPSRLPLCSTTSMDVNVCDLEDLSLDDMSNPGSLGTPDDLEYDFDDADVFDIVDFEDTDLDKGGKDSSSEAGSTAAGQAGGTAAGQAGGTAAGQAGGTAAAKAGGTAAAQAGGTAGYQQANKQIPAAGSALTSGTLPAPVTTTNYSPAPASLTQADTSRTSSNQSRNMSQHPDLPQNACHLPNQCEGSIHSDNVISNQSTEACQHGQFNYRVQLDTREASSQNPTTDINTNKQILEKETLV</sequence>
<dbReference type="GeneID" id="118417776"/>
<evidence type="ECO:0000256" key="1">
    <source>
        <dbReference type="SAM" id="MobiDB-lite"/>
    </source>
</evidence>
<feature type="region of interest" description="Disordered" evidence="1">
    <location>
        <begin position="98"/>
        <end position="135"/>
    </location>
</feature>
<feature type="compositionally biased region" description="Gly residues" evidence="1">
    <location>
        <begin position="116"/>
        <end position="134"/>
    </location>
</feature>
<dbReference type="KEGG" id="bfo:118417776"/>
<dbReference type="AlphaFoldDB" id="A0A9J7MSK1"/>
<reference evidence="2" key="1">
    <citation type="journal article" date="2020" name="Nat. Ecol. Evol.">
        <title>Deeply conserved synteny resolves early events in vertebrate evolution.</title>
        <authorList>
            <person name="Simakov O."/>
            <person name="Marletaz F."/>
            <person name="Yue J.X."/>
            <person name="O'Connell B."/>
            <person name="Jenkins J."/>
            <person name="Brandt A."/>
            <person name="Calef R."/>
            <person name="Tung C.H."/>
            <person name="Huang T.K."/>
            <person name="Schmutz J."/>
            <person name="Satoh N."/>
            <person name="Yu J.K."/>
            <person name="Putnam N.H."/>
            <person name="Green R.E."/>
            <person name="Rokhsar D.S."/>
        </authorList>
    </citation>
    <scope>NUCLEOTIDE SEQUENCE [LARGE SCALE GENOMIC DNA]</scope>
    <source>
        <strain evidence="2">S238N-H82</strain>
    </source>
</reference>
<evidence type="ECO:0000313" key="2">
    <source>
        <dbReference type="Proteomes" id="UP000001554"/>
    </source>
</evidence>
<organism evidence="2 3">
    <name type="scientific">Branchiostoma floridae</name>
    <name type="common">Florida lancelet</name>
    <name type="synonym">Amphioxus</name>
    <dbReference type="NCBI Taxonomy" id="7739"/>
    <lineage>
        <taxon>Eukaryota</taxon>
        <taxon>Metazoa</taxon>
        <taxon>Chordata</taxon>
        <taxon>Cephalochordata</taxon>
        <taxon>Leptocardii</taxon>
        <taxon>Amphioxiformes</taxon>
        <taxon>Branchiostomatidae</taxon>
        <taxon>Branchiostoma</taxon>
    </lineage>
</organism>
<evidence type="ECO:0000313" key="3">
    <source>
        <dbReference type="RefSeq" id="XP_035679382.1"/>
    </source>
</evidence>
<keyword evidence="2" id="KW-1185">Reference proteome</keyword>
<feature type="region of interest" description="Disordered" evidence="1">
    <location>
        <begin position="176"/>
        <end position="215"/>
    </location>
</feature>
<feature type="compositionally biased region" description="Polar residues" evidence="1">
    <location>
        <begin position="176"/>
        <end position="208"/>
    </location>
</feature>
<dbReference type="OrthoDB" id="10024589at2759"/>
<dbReference type="RefSeq" id="XP_035679382.1">
    <property type="nucleotide sequence ID" value="XM_035823489.1"/>
</dbReference>
<protein>
    <submittedName>
        <fullName evidence="3">Circumsporozoite protein-like</fullName>
    </submittedName>
</protein>
<dbReference type="Proteomes" id="UP000001554">
    <property type="component" value="Chromosome 6"/>
</dbReference>